<evidence type="ECO:0008006" key="3">
    <source>
        <dbReference type="Google" id="ProtNLM"/>
    </source>
</evidence>
<evidence type="ECO:0000313" key="2">
    <source>
        <dbReference type="Proteomes" id="UP000242915"/>
    </source>
</evidence>
<keyword evidence="2" id="KW-1185">Reference proteome</keyword>
<accession>A0A239J3M5</accession>
<sequence length="93" mass="10053">MTTYQCALIRANSGCDEVLGAYLCEALDDVSSMAGCRAFAVEADPQLSANWLLSATWESPEAMRAFIGSEQLAQVLSHALQQGWIQEINCNAP</sequence>
<gene>
    <name evidence="1" type="ORF">SAMN05216255_4175</name>
</gene>
<dbReference type="AlphaFoldDB" id="A0A239J3M5"/>
<evidence type="ECO:0000313" key="1">
    <source>
        <dbReference type="EMBL" id="SNT00511.1"/>
    </source>
</evidence>
<reference evidence="2" key="1">
    <citation type="submission" date="2017-06" db="EMBL/GenBank/DDBJ databases">
        <authorList>
            <person name="Varghese N."/>
            <person name="Submissions S."/>
        </authorList>
    </citation>
    <scope>NUCLEOTIDE SEQUENCE [LARGE SCALE GENOMIC DNA]</scope>
    <source>
        <strain evidence="2">CIP 108523</strain>
    </source>
</reference>
<dbReference type="Gene3D" id="3.30.70.100">
    <property type="match status" value="1"/>
</dbReference>
<dbReference type="InterPro" id="IPR011008">
    <property type="entry name" value="Dimeric_a/b-barrel"/>
</dbReference>
<dbReference type="RefSeq" id="WP_010490255.1">
    <property type="nucleotide sequence ID" value="NZ_FZOG01000007.1"/>
</dbReference>
<proteinExistence type="predicted"/>
<dbReference type="EMBL" id="FZOG01000007">
    <property type="protein sequence ID" value="SNT00511.1"/>
    <property type="molecule type" value="Genomic_DNA"/>
</dbReference>
<dbReference type="Proteomes" id="UP000242915">
    <property type="component" value="Unassembled WGS sequence"/>
</dbReference>
<dbReference type="SUPFAM" id="SSF54909">
    <property type="entry name" value="Dimeric alpha+beta barrel"/>
    <property type="match status" value="1"/>
</dbReference>
<protein>
    <recommendedName>
        <fullName evidence="3">Quinol monooxygenase YgiN</fullName>
    </recommendedName>
</protein>
<name>A0A239J3M5_9PSED</name>
<organism evidence="1 2">
    <name type="scientific">Pseudomonas segetis</name>
    <dbReference type="NCBI Taxonomy" id="298908"/>
    <lineage>
        <taxon>Bacteria</taxon>
        <taxon>Pseudomonadati</taxon>
        <taxon>Pseudomonadota</taxon>
        <taxon>Gammaproteobacteria</taxon>
        <taxon>Pseudomonadales</taxon>
        <taxon>Pseudomonadaceae</taxon>
        <taxon>Pseudomonas</taxon>
    </lineage>
</organism>